<dbReference type="PANTHER" id="PTHR23504:SF14">
    <property type="entry name" value="MAJOR FACILITATOR SUPERFAMILY DOMAIN-CONTAINING PROTEIN 9"/>
    <property type="match status" value="1"/>
</dbReference>
<feature type="transmembrane region" description="Helical" evidence="6">
    <location>
        <begin position="156"/>
        <end position="177"/>
    </location>
</feature>
<dbReference type="EMBL" id="JARPUR010000002">
    <property type="protein sequence ID" value="KAK4881940.1"/>
    <property type="molecule type" value="Genomic_DNA"/>
</dbReference>
<evidence type="ECO:0000256" key="2">
    <source>
        <dbReference type="ARBA" id="ARBA00022448"/>
    </source>
</evidence>
<feature type="transmembrane region" description="Helical" evidence="6">
    <location>
        <begin position="215"/>
        <end position="234"/>
    </location>
</feature>
<feature type="transmembrane region" description="Helical" evidence="6">
    <location>
        <begin position="310"/>
        <end position="333"/>
    </location>
</feature>
<feature type="transmembrane region" description="Helical" evidence="6">
    <location>
        <begin position="285"/>
        <end position="304"/>
    </location>
</feature>
<feature type="transmembrane region" description="Helical" evidence="6">
    <location>
        <begin position="376"/>
        <end position="395"/>
    </location>
</feature>
<dbReference type="PRINTS" id="PR01035">
    <property type="entry name" value="TCRTETA"/>
</dbReference>
<feature type="transmembrane region" description="Helical" evidence="6">
    <location>
        <begin position="254"/>
        <end position="273"/>
    </location>
</feature>
<dbReference type="Gene3D" id="1.20.1250.20">
    <property type="entry name" value="MFS general substrate transporter like domains"/>
    <property type="match status" value="1"/>
</dbReference>
<dbReference type="GO" id="GO:0016020">
    <property type="term" value="C:membrane"/>
    <property type="evidence" value="ECO:0007669"/>
    <property type="project" value="UniProtKB-SubCell"/>
</dbReference>
<keyword evidence="9" id="KW-1185">Reference proteome</keyword>
<dbReference type="InterPro" id="IPR001958">
    <property type="entry name" value="Tet-R_TetA/multi-R_MdtG-like"/>
</dbReference>
<evidence type="ECO:0000259" key="7">
    <source>
        <dbReference type="PROSITE" id="PS50850"/>
    </source>
</evidence>
<evidence type="ECO:0000256" key="6">
    <source>
        <dbReference type="SAM" id="Phobius"/>
    </source>
</evidence>
<proteinExistence type="predicted"/>
<feature type="transmembrane region" description="Helical" evidence="6">
    <location>
        <begin position="69"/>
        <end position="97"/>
    </location>
</feature>
<reference evidence="9" key="1">
    <citation type="submission" date="2023-01" db="EMBL/GenBank/DDBJ databases">
        <title>Key to firefly adult light organ development and bioluminescence: homeobox transcription factors regulate luciferase expression and transportation to peroxisome.</title>
        <authorList>
            <person name="Fu X."/>
        </authorList>
    </citation>
    <scope>NUCLEOTIDE SEQUENCE [LARGE SCALE GENOMIC DNA]</scope>
</reference>
<comment type="subcellular location">
    <subcellularLocation>
        <location evidence="1">Membrane</location>
        <topology evidence="1">Multi-pass membrane protein</topology>
    </subcellularLocation>
</comment>
<feature type="domain" description="Major facilitator superfamily (MFS) profile" evidence="7">
    <location>
        <begin position="4"/>
        <end position="399"/>
    </location>
</feature>
<dbReference type="GO" id="GO:0022857">
    <property type="term" value="F:transmembrane transporter activity"/>
    <property type="evidence" value="ECO:0007669"/>
    <property type="project" value="InterPro"/>
</dbReference>
<organism evidence="8 9">
    <name type="scientific">Aquatica leii</name>
    <dbReference type="NCBI Taxonomy" id="1421715"/>
    <lineage>
        <taxon>Eukaryota</taxon>
        <taxon>Metazoa</taxon>
        <taxon>Ecdysozoa</taxon>
        <taxon>Arthropoda</taxon>
        <taxon>Hexapoda</taxon>
        <taxon>Insecta</taxon>
        <taxon>Pterygota</taxon>
        <taxon>Neoptera</taxon>
        <taxon>Endopterygota</taxon>
        <taxon>Coleoptera</taxon>
        <taxon>Polyphaga</taxon>
        <taxon>Elateriformia</taxon>
        <taxon>Elateroidea</taxon>
        <taxon>Lampyridae</taxon>
        <taxon>Luciolinae</taxon>
        <taxon>Aquatica</taxon>
    </lineage>
</organism>
<evidence type="ECO:0000313" key="8">
    <source>
        <dbReference type="EMBL" id="KAK4881940.1"/>
    </source>
</evidence>
<dbReference type="AlphaFoldDB" id="A0AAN7SS12"/>
<feature type="transmembrane region" description="Helical" evidence="6">
    <location>
        <begin position="345"/>
        <end position="364"/>
    </location>
</feature>
<keyword evidence="3 6" id="KW-0812">Transmembrane</keyword>
<dbReference type="InterPro" id="IPR036259">
    <property type="entry name" value="MFS_trans_sf"/>
</dbReference>
<dbReference type="InterPro" id="IPR020846">
    <property type="entry name" value="MFS_dom"/>
</dbReference>
<accession>A0AAN7SS12</accession>
<dbReference type="InterPro" id="IPR011701">
    <property type="entry name" value="MFS"/>
</dbReference>
<evidence type="ECO:0000256" key="1">
    <source>
        <dbReference type="ARBA" id="ARBA00004141"/>
    </source>
</evidence>
<dbReference type="PROSITE" id="PS50850">
    <property type="entry name" value="MFS"/>
    <property type="match status" value="1"/>
</dbReference>
<dbReference type="SUPFAM" id="SSF103473">
    <property type="entry name" value="MFS general substrate transporter"/>
    <property type="match status" value="1"/>
</dbReference>
<gene>
    <name evidence="8" type="ORF">RN001_005259</name>
</gene>
<keyword evidence="4 6" id="KW-1133">Transmembrane helix</keyword>
<evidence type="ECO:0000256" key="5">
    <source>
        <dbReference type="ARBA" id="ARBA00023136"/>
    </source>
</evidence>
<protein>
    <recommendedName>
        <fullName evidence="7">Major facilitator superfamily (MFS) profile domain-containing protein</fullName>
    </recommendedName>
</protein>
<keyword evidence="2" id="KW-0813">Transport</keyword>
<dbReference type="PANTHER" id="PTHR23504">
    <property type="entry name" value="MAJOR FACILITATOR SUPERFAMILY DOMAIN-CONTAINING PROTEIN 10"/>
    <property type="match status" value="1"/>
</dbReference>
<sequence>METVVIKICLISLLDLLAVGLTFPLLYPYLKTLGASHTLVGVYGATYSGLQVLTGPVIGSWSDLRGRKYVASITLIASALCYFCIGLTSSLFIIFLLRVILGFTKHTQTLCKALIADNVAKEKQTQVHGWSTAISILGFVFGPIIGGHLIEVQNGFSYVCTLTALLFIINFGLICSIPDNNIYKLSKTERKLYLVNFKYEFSKAVTELTNINWQVYWDVFTLRFLFSFAISIYFSNQALYIQEEYKLSQKYVGYIISFVSVIGGVAAMMTGYIKSMYYRKDSDNLNLLFHLFLIMTVSFCSIYFSPNLIILLLLLTPFAFSSAILRIISMEVILNRSHSNDRGSLAGVSNSVMSVGRFISPVMSGIVADSFGESKVMLFAFLPSLIGTVLCFRLVSRRKVMVD</sequence>
<evidence type="ECO:0000256" key="3">
    <source>
        <dbReference type="ARBA" id="ARBA00022692"/>
    </source>
</evidence>
<evidence type="ECO:0000313" key="9">
    <source>
        <dbReference type="Proteomes" id="UP001353858"/>
    </source>
</evidence>
<name>A0AAN7SS12_9COLE</name>
<feature type="transmembrane region" description="Helical" evidence="6">
    <location>
        <begin position="130"/>
        <end position="150"/>
    </location>
</feature>
<comment type="caution">
    <text evidence="8">The sequence shown here is derived from an EMBL/GenBank/DDBJ whole genome shotgun (WGS) entry which is preliminary data.</text>
</comment>
<dbReference type="Pfam" id="PF07690">
    <property type="entry name" value="MFS_1"/>
    <property type="match status" value="1"/>
</dbReference>
<keyword evidence="5 6" id="KW-0472">Membrane</keyword>
<evidence type="ECO:0000256" key="4">
    <source>
        <dbReference type="ARBA" id="ARBA00022989"/>
    </source>
</evidence>
<feature type="transmembrane region" description="Helical" evidence="6">
    <location>
        <begin position="12"/>
        <end position="30"/>
    </location>
</feature>
<dbReference type="Proteomes" id="UP001353858">
    <property type="component" value="Unassembled WGS sequence"/>
</dbReference>